<accession>A0A841JUB4</accession>
<dbReference type="InterPro" id="IPR009061">
    <property type="entry name" value="DNA-bd_dom_put_sf"/>
</dbReference>
<reference evidence="2 3" key="1">
    <citation type="submission" date="2020-08" db="EMBL/GenBank/DDBJ databases">
        <title>Genomic Encyclopedia of Type Strains, Phase IV (KMG-IV): sequencing the most valuable type-strain genomes for metagenomic binning, comparative biology and taxonomic classification.</title>
        <authorList>
            <person name="Goeker M."/>
        </authorList>
    </citation>
    <scope>NUCLEOTIDE SEQUENCE [LARGE SCALE GENOMIC DNA]</scope>
    <source>
        <strain evidence="2 3">DSM 103733</strain>
    </source>
</reference>
<dbReference type="RefSeq" id="WP_050059684.1">
    <property type="nucleotide sequence ID" value="NZ_JACHEK010000005.1"/>
</dbReference>
<dbReference type="InterPro" id="IPR010093">
    <property type="entry name" value="SinI_DNA-bd"/>
</dbReference>
<dbReference type="SUPFAM" id="SSF46955">
    <property type="entry name" value="Putative DNA-binding domain"/>
    <property type="match status" value="1"/>
</dbReference>
<sequence>MGVIEKIKSTGHMMTVDELSDLISISSKTLYAKVKAGTIPATRIAGSIRFDPALVADWLERQTVNAI</sequence>
<feature type="domain" description="Helix-turn-helix" evidence="1">
    <location>
        <begin position="13"/>
        <end position="62"/>
    </location>
</feature>
<evidence type="ECO:0000259" key="1">
    <source>
        <dbReference type="Pfam" id="PF12728"/>
    </source>
</evidence>
<name>A0A841JUB4_9BACT</name>
<proteinExistence type="predicted"/>
<organism evidence="2 3">
    <name type="scientific">Silvibacterium bohemicum</name>
    <dbReference type="NCBI Taxonomy" id="1577686"/>
    <lineage>
        <taxon>Bacteria</taxon>
        <taxon>Pseudomonadati</taxon>
        <taxon>Acidobacteriota</taxon>
        <taxon>Terriglobia</taxon>
        <taxon>Terriglobales</taxon>
        <taxon>Acidobacteriaceae</taxon>
        <taxon>Silvibacterium</taxon>
    </lineage>
</organism>
<protein>
    <submittedName>
        <fullName evidence="2">Excisionase family DNA binding protein</fullName>
    </submittedName>
</protein>
<dbReference type="EMBL" id="JACHEK010000005">
    <property type="protein sequence ID" value="MBB6144740.1"/>
    <property type="molecule type" value="Genomic_DNA"/>
</dbReference>
<dbReference type="AlphaFoldDB" id="A0A841JUB4"/>
<comment type="caution">
    <text evidence="2">The sequence shown here is derived from an EMBL/GenBank/DDBJ whole genome shotgun (WGS) entry which is preliminary data.</text>
</comment>
<dbReference type="GO" id="GO:0003677">
    <property type="term" value="F:DNA binding"/>
    <property type="evidence" value="ECO:0007669"/>
    <property type="project" value="InterPro"/>
</dbReference>
<keyword evidence="3" id="KW-1185">Reference proteome</keyword>
<dbReference type="NCBIfam" id="TIGR01764">
    <property type="entry name" value="excise"/>
    <property type="match status" value="1"/>
</dbReference>
<gene>
    <name evidence="2" type="ORF">HNQ77_002696</name>
</gene>
<dbReference type="InterPro" id="IPR041657">
    <property type="entry name" value="HTH_17"/>
</dbReference>
<evidence type="ECO:0000313" key="2">
    <source>
        <dbReference type="EMBL" id="MBB6144740.1"/>
    </source>
</evidence>
<evidence type="ECO:0000313" key="3">
    <source>
        <dbReference type="Proteomes" id="UP000538666"/>
    </source>
</evidence>
<dbReference type="Pfam" id="PF12728">
    <property type="entry name" value="HTH_17"/>
    <property type="match status" value="1"/>
</dbReference>
<dbReference type="OrthoDB" id="121666at2"/>
<dbReference type="Proteomes" id="UP000538666">
    <property type="component" value="Unassembled WGS sequence"/>
</dbReference>